<name>A0A7W5ZSF0_9SPHN</name>
<dbReference type="AlphaFoldDB" id="A0A7W5ZSF0"/>
<dbReference type="Gene3D" id="3.40.30.10">
    <property type="entry name" value="Glutaredoxin"/>
    <property type="match status" value="1"/>
</dbReference>
<evidence type="ECO:0000259" key="2">
    <source>
        <dbReference type="Pfam" id="PF13462"/>
    </source>
</evidence>
<keyword evidence="3" id="KW-0413">Isomerase</keyword>
<proteinExistence type="predicted"/>
<evidence type="ECO:0000313" key="4">
    <source>
        <dbReference type="Proteomes" id="UP000562395"/>
    </source>
</evidence>
<accession>A0A7W5ZSF0</accession>
<feature type="chain" id="PRO_5030708175" evidence="1">
    <location>
        <begin position="22"/>
        <end position="234"/>
    </location>
</feature>
<sequence length="234" mass="25586">MKKTIATLALAFGALVTLTGAQKPAKPVQRANWVAAGSVTPEGYHVLGNPAAELRLVEFVSYTCPHCSHFETQSEAQLKIGMVAPGKGAIEVRNFVRDPIDMTVALLTNCVPANRFFPLHTAFMRSQSTWIATATNSTEAQRQRWSTGPLAARTRAIASDFKFYDFMAARGMTRTTMDRCLANEALAKKLAAQTEEAQEKYFVTGTPSFMIDGALLAGTHDWAGLKPQLEARFK</sequence>
<feature type="signal peptide" evidence="1">
    <location>
        <begin position="1"/>
        <end position="21"/>
    </location>
</feature>
<dbReference type="RefSeq" id="WP_183611333.1">
    <property type="nucleotide sequence ID" value="NZ_JACICY010000001.1"/>
</dbReference>
<dbReference type="EMBL" id="JACICY010000001">
    <property type="protein sequence ID" value="MBB3859150.1"/>
    <property type="molecule type" value="Genomic_DNA"/>
</dbReference>
<dbReference type="Gene3D" id="1.10.40.110">
    <property type="match status" value="1"/>
</dbReference>
<keyword evidence="1" id="KW-0732">Signal</keyword>
<dbReference type="GO" id="GO:0016853">
    <property type="term" value="F:isomerase activity"/>
    <property type="evidence" value="ECO:0007669"/>
    <property type="project" value="UniProtKB-KW"/>
</dbReference>
<dbReference type="InterPro" id="IPR012336">
    <property type="entry name" value="Thioredoxin-like_fold"/>
</dbReference>
<gene>
    <name evidence="3" type="ORF">GGQ88_000390</name>
</gene>
<evidence type="ECO:0000313" key="3">
    <source>
        <dbReference type="EMBL" id="MBB3859150.1"/>
    </source>
</evidence>
<dbReference type="Proteomes" id="UP000562395">
    <property type="component" value="Unassembled WGS sequence"/>
</dbReference>
<organism evidence="3 4">
    <name type="scientific">Novosphingobium hassiacum</name>
    <dbReference type="NCBI Taxonomy" id="173676"/>
    <lineage>
        <taxon>Bacteria</taxon>
        <taxon>Pseudomonadati</taxon>
        <taxon>Pseudomonadota</taxon>
        <taxon>Alphaproteobacteria</taxon>
        <taxon>Sphingomonadales</taxon>
        <taxon>Sphingomonadaceae</taxon>
        <taxon>Novosphingobium</taxon>
    </lineage>
</organism>
<dbReference type="SUPFAM" id="SSF52833">
    <property type="entry name" value="Thioredoxin-like"/>
    <property type="match status" value="1"/>
</dbReference>
<dbReference type="Pfam" id="PF13462">
    <property type="entry name" value="Thioredoxin_4"/>
    <property type="match status" value="1"/>
</dbReference>
<evidence type="ECO:0000256" key="1">
    <source>
        <dbReference type="SAM" id="SignalP"/>
    </source>
</evidence>
<protein>
    <submittedName>
        <fullName evidence="3">Protein-disulfide isomerase</fullName>
    </submittedName>
</protein>
<feature type="domain" description="Thioredoxin-like fold" evidence="2">
    <location>
        <begin position="43"/>
        <end position="230"/>
    </location>
</feature>
<reference evidence="3 4" key="1">
    <citation type="submission" date="2020-08" db="EMBL/GenBank/DDBJ databases">
        <title>Genomic Encyclopedia of Type Strains, Phase IV (KMG-IV): sequencing the most valuable type-strain genomes for metagenomic binning, comparative biology and taxonomic classification.</title>
        <authorList>
            <person name="Goeker M."/>
        </authorList>
    </citation>
    <scope>NUCLEOTIDE SEQUENCE [LARGE SCALE GENOMIC DNA]</scope>
    <source>
        <strain evidence="3 4">DSM 14552</strain>
    </source>
</reference>
<keyword evidence="4" id="KW-1185">Reference proteome</keyword>
<comment type="caution">
    <text evidence="3">The sequence shown here is derived from an EMBL/GenBank/DDBJ whole genome shotgun (WGS) entry which is preliminary data.</text>
</comment>
<dbReference type="InterPro" id="IPR036249">
    <property type="entry name" value="Thioredoxin-like_sf"/>
</dbReference>